<name>A0A4Q2K0W9_9ACTN</name>
<comment type="caution">
    <text evidence="1">The sequence shown here is derived from an EMBL/GenBank/DDBJ whole genome shotgun (WGS) entry which is preliminary data.</text>
</comment>
<organism evidence="1 2">
    <name type="scientific">Senegalimassilia faecalis</name>
    <dbReference type="NCBI Taxonomy" id="2509433"/>
    <lineage>
        <taxon>Bacteria</taxon>
        <taxon>Bacillati</taxon>
        <taxon>Actinomycetota</taxon>
        <taxon>Coriobacteriia</taxon>
        <taxon>Coriobacteriales</taxon>
        <taxon>Coriobacteriaceae</taxon>
        <taxon>Senegalimassilia</taxon>
    </lineage>
</organism>
<reference evidence="1 2" key="1">
    <citation type="submission" date="2019-01" db="EMBL/GenBank/DDBJ databases">
        <title>Senegalimassilia sp. nov. KGMB04484 isolated human feces.</title>
        <authorList>
            <person name="Han K.-I."/>
            <person name="Kim J.-S."/>
            <person name="Lee K.C."/>
            <person name="Suh M.K."/>
            <person name="Eom M.K."/>
            <person name="Lee J.H."/>
            <person name="Park S.-H."/>
            <person name="Kang S.W."/>
            <person name="Park J.-E."/>
            <person name="Oh B.S."/>
            <person name="Yu S.Y."/>
            <person name="Choi S.-H."/>
            <person name="Lee D.H."/>
            <person name="Yoon H."/>
            <person name="Kim B.-Y."/>
            <person name="Lee J.H."/>
            <person name="Lee J.-S."/>
        </authorList>
    </citation>
    <scope>NUCLEOTIDE SEQUENCE [LARGE SCALE GENOMIC DNA]</scope>
    <source>
        <strain evidence="1 2">KGMB04484</strain>
    </source>
</reference>
<dbReference type="AlphaFoldDB" id="A0A4Q2K0W9"/>
<dbReference type="OrthoDB" id="3173058at2"/>
<evidence type="ECO:0000313" key="2">
    <source>
        <dbReference type="Proteomes" id="UP000293345"/>
    </source>
</evidence>
<accession>A0A4Q2K0W9</accession>
<protein>
    <submittedName>
        <fullName evidence="1">Uncharacterized protein</fullName>
    </submittedName>
</protein>
<evidence type="ECO:0000313" key="1">
    <source>
        <dbReference type="EMBL" id="RXZ53313.1"/>
    </source>
</evidence>
<dbReference type="EMBL" id="SDPW01000001">
    <property type="protein sequence ID" value="RXZ53313.1"/>
    <property type="molecule type" value="Genomic_DNA"/>
</dbReference>
<dbReference type="Proteomes" id="UP000293345">
    <property type="component" value="Unassembled WGS sequence"/>
</dbReference>
<proteinExistence type="predicted"/>
<dbReference type="RefSeq" id="WP_129423043.1">
    <property type="nucleotide sequence ID" value="NZ_SDPW01000001.1"/>
</dbReference>
<gene>
    <name evidence="1" type="ORF">ET524_01475</name>
</gene>
<keyword evidence="2" id="KW-1185">Reference proteome</keyword>
<sequence length="317" mass="33609">MLASELRLGVDPLEVLVCRSSGRRDSGSVKAHLSGLAYPSGSFVRVDVPGLGGVYAASPELVFRQIAAKHSLLEAVYVGYALCSSYRVDGQVDGGIAIREGDDEPLTTVSRIGAYLRKTEGSYGCAKARRALSYVREGSASTTESALAMGLSLPACLGGFGAGDVVLQRSAENGDLAPSGLAGVSTRSSVAIEMKESGCGRGPVSMVVLDACDDNAQKGSGCAGGRKRAMRACMAVTPSQVYEFGSYVQLCERVCRQLDTRGGSRRRITEQEAGRREAIRARQAELWRTLVCFSAFRQAETGDCVNVFELPSVRDGR</sequence>